<dbReference type="NCBIfam" id="TIGR01420">
    <property type="entry name" value="pilT_fam"/>
    <property type="match status" value="1"/>
</dbReference>
<dbReference type="GO" id="GO:0016887">
    <property type="term" value="F:ATP hydrolysis activity"/>
    <property type="evidence" value="ECO:0007669"/>
    <property type="project" value="InterPro"/>
</dbReference>
<sequence>MQSSLHDLLAIGVENQATEWQLPLNKAAQLRIDGKFVTVEDFVIDDERFAAMVQELLPAKQQANYEKVRENGDFVLENSLHEEDGLGRFLLRLQCQRGVLALMVSRPLRDASVFYDIFVYAIEHNASDIHVRENKFARLRVDSKLVETEFMTDSLLIEKAIAELVPSSKTEEFTRTGDLDFAWEEEGVGRFRVNLHRQRGMIGMTFRHVKGKAPSIKEVNLPESLKKIVTARNGIIFVTGTTGSGKSTTMAAMLDHLNNTSEQHIITVEDPIEYTYTDNRCFFEQREIGLDAETFESALVHALRQDPDIIMLGEMRTRETFETALIAAETGHLVITTLHTKSAPQSISRILDMYPQEERDTVRKGLSETLRAIICQRLAPRAAGKGVVPVNEILVNTPIVRKLIFENRLDKLGQAIEAGGEDDMMSFNTSLLKLVNNGDITEEVALKFSDNAQALKMNLKGIFLNDGGGIIQ</sequence>
<dbReference type="InterPro" id="IPR050921">
    <property type="entry name" value="T4SS_GSP_E_ATPase"/>
</dbReference>
<dbReference type="AlphaFoldDB" id="A0AAE3VI20"/>
<dbReference type="PANTHER" id="PTHR30486:SF12">
    <property type="entry name" value="TYPE IV PILUS ATPASE PILU"/>
    <property type="match status" value="1"/>
</dbReference>
<evidence type="ECO:0000259" key="2">
    <source>
        <dbReference type="SMART" id="SM00382"/>
    </source>
</evidence>
<dbReference type="SUPFAM" id="SSF52540">
    <property type="entry name" value="P-loop containing nucleoside triphosphate hydrolases"/>
    <property type="match status" value="1"/>
</dbReference>
<comment type="caution">
    <text evidence="3">The sequence shown here is derived from an EMBL/GenBank/DDBJ whole genome shotgun (WGS) entry which is preliminary data.</text>
</comment>
<dbReference type="PANTHER" id="PTHR30486">
    <property type="entry name" value="TWITCHING MOTILITY PROTEIN PILT"/>
    <property type="match status" value="1"/>
</dbReference>
<evidence type="ECO:0000256" key="1">
    <source>
        <dbReference type="ARBA" id="ARBA00006611"/>
    </source>
</evidence>
<comment type="similarity">
    <text evidence="1">Belongs to the GSP E family.</text>
</comment>
<feature type="domain" description="AAA+ ATPase" evidence="2">
    <location>
        <begin position="232"/>
        <end position="365"/>
    </location>
</feature>
<dbReference type="Gene3D" id="3.30.450.90">
    <property type="match status" value="2"/>
</dbReference>
<dbReference type="InterPro" id="IPR006321">
    <property type="entry name" value="PilT/PilU"/>
</dbReference>
<proteinExistence type="inferred from homology"/>
<dbReference type="InterPro" id="IPR027417">
    <property type="entry name" value="P-loop_NTPase"/>
</dbReference>
<evidence type="ECO:0000313" key="3">
    <source>
        <dbReference type="EMBL" id="MDQ0291082.1"/>
    </source>
</evidence>
<gene>
    <name evidence="3" type="ORF">J3R75_003189</name>
</gene>
<accession>A0AAE3VI20</accession>
<protein>
    <submittedName>
        <fullName evidence="3">Twitching motility protein PilT</fullName>
    </submittedName>
</protein>
<dbReference type="InterPro" id="IPR001482">
    <property type="entry name" value="T2SS/T4SS_dom"/>
</dbReference>
<name>A0AAE3VI20_9BACT</name>
<reference evidence="3" key="1">
    <citation type="submission" date="2023-07" db="EMBL/GenBank/DDBJ databases">
        <title>Genomic Encyclopedia of Type Strains, Phase IV (KMG-IV): sequencing the most valuable type-strain genomes for metagenomic binning, comparative biology and taxonomic classification.</title>
        <authorList>
            <person name="Goeker M."/>
        </authorList>
    </citation>
    <scope>NUCLEOTIDE SEQUENCE</scope>
    <source>
        <strain evidence="3">DSM 24202</strain>
    </source>
</reference>
<dbReference type="Gene3D" id="3.40.50.300">
    <property type="entry name" value="P-loop containing nucleotide triphosphate hydrolases"/>
    <property type="match status" value="1"/>
</dbReference>
<dbReference type="Pfam" id="PF00437">
    <property type="entry name" value="T2SSE"/>
    <property type="match status" value="1"/>
</dbReference>
<dbReference type="Proteomes" id="UP001238163">
    <property type="component" value="Unassembled WGS sequence"/>
</dbReference>
<dbReference type="InterPro" id="IPR003593">
    <property type="entry name" value="AAA+_ATPase"/>
</dbReference>
<dbReference type="EMBL" id="JAUSVL010000001">
    <property type="protein sequence ID" value="MDQ0291082.1"/>
    <property type="molecule type" value="Genomic_DNA"/>
</dbReference>
<dbReference type="GO" id="GO:0005524">
    <property type="term" value="F:ATP binding"/>
    <property type="evidence" value="ECO:0007669"/>
    <property type="project" value="InterPro"/>
</dbReference>
<keyword evidence="4" id="KW-1185">Reference proteome</keyword>
<dbReference type="RefSeq" id="WP_307263342.1">
    <property type="nucleotide sequence ID" value="NZ_JAUSVL010000001.1"/>
</dbReference>
<evidence type="ECO:0000313" key="4">
    <source>
        <dbReference type="Proteomes" id="UP001238163"/>
    </source>
</evidence>
<dbReference type="CDD" id="cd01131">
    <property type="entry name" value="PilT"/>
    <property type="match status" value="1"/>
</dbReference>
<organism evidence="3 4">
    <name type="scientific">Oligosphaera ethanolica</name>
    <dbReference type="NCBI Taxonomy" id="760260"/>
    <lineage>
        <taxon>Bacteria</taxon>
        <taxon>Pseudomonadati</taxon>
        <taxon>Lentisphaerota</taxon>
        <taxon>Oligosphaeria</taxon>
        <taxon>Oligosphaerales</taxon>
        <taxon>Oligosphaeraceae</taxon>
        <taxon>Oligosphaera</taxon>
    </lineage>
</organism>
<dbReference type="SMART" id="SM00382">
    <property type="entry name" value="AAA"/>
    <property type="match status" value="1"/>
</dbReference>